<dbReference type="InterPro" id="IPR000504">
    <property type="entry name" value="RRM_dom"/>
</dbReference>
<evidence type="ECO:0000256" key="3">
    <source>
        <dbReference type="ARBA" id="ARBA00023254"/>
    </source>
</evidence>
<accession>R0FCU3</accession>
<dbReference type="InterPro" id="IPR012677">
    <property type="entry name" value="Nucleotide-bd_a/b_plait_sf"/>
</dbReference>
<dbReference type="GO" id="GO:0003723">
    <property type="term" value="F:RNA binding"/>
    <property type="evidence" value="ECO:0007669"/>
    <property type="project" value="UniProtKB-UniRule"/>
</dbReference>
<dbReference type="KEGG" id="crb:17882913"/>
<dbReference type="AlphaFoldDB" id="R0FCU3"/>
<dbReference type="InterPro" id="IPR034453">
    <property type="entry name" value="MEI2-like_RRM1"/>
</dbReference>
<feature type="region of interest" description="Disordered" evidence="5">
    <location>
        <begin position="851"/>
        <end position="903"/>
    </location>
</feature>
<dbReference type="PANTHER" id="PTHR23189">
    <property type="entry name" value="RNA RECOGNITION MOTIF-CONTAINING"/>
    <property type="match status" value="1"/>
</dbReference>
<dbReference type="eggNOG" id="KOG4660">
    <property type="taxonomic scope" value="Eukaryota"/>
</dbReference>
<dbReference type="Gene3D" id="3.30.70.330">
    <property type="match status" value="2"/>
</dbReference>
<dbReference type="InterPro" id="IPR034454">
    <property type="entry name" value="MEI2-like_RRM3"/>
</dbReference>
<protein>
    <recommendedName>
        <fullName evidence="6">RRM domain-containing protein</fullName>
    </recommendedName>
</protein>
<evidence type="ECO:0000259" key="6">
    <source>
        <dbReference type="PROSITE" id="PS50102"/>
    </source>
</evidence>
<name>R0FCU3_9BRAS</name>
<dbReference type="SMART" id="SM00360">
    <property type="entry name" value="RRM"/>
    <property type="match status" value="3"/>
</dbReference>
<sequence length="903" mass="99543">MPSDILEPRGVPTPSHFHEDIRITPEKQFGFIKNNMMPEGGGDRCSNLPTSSWTSDSYQLSQQSSLSGALPSFIPNGRTTASDTHWESSLFSSSLSELFSRKLRLPRNDKLAFTSASREEEPSESLEEMEAQTIGNLLPDEDDLFAEVVGEGVHKSRANGGDDLDDCDLFSSVGGMELDGDVFSSAGQRDGKRGSNFSVFGEHPCGETVSRILFVTNMDSIIEDYDLNALFEQYGNVRALHTAGKNRGFIMVSYFDIRSAQNAARALHGRLFRGRKLDIRYSIPKENPKKENSSEGALWVNNLDSSISNEELQRIVSPYGEIREIHRTVHDNSQIYIEFFDVRAVKAALQGLNGLEVAGRQLKLAPTCPEGTSFLPQFAADDGEGGVSKMAFNNLSSAHMGRHFPGILASTSIDNGYMRVMHNSVGSPVNSFIERHQSLDVPIGLPPSARVISASKPVGLQEPGNHFDNSKSGIQSMPNLHPHFPDYLDNVSSGNPYKSSTTFSDMVSDGQKANEGFMMSSVRGIGLDGFNGNVIGSPINQGSHRGNLNLWSNSNTQQHNSSSGMMWPNSPSRVNGIPSQRIPPVTAFSRASPLMVNMASSPVHHHIGSAPVLNSPFWDRRQAYIAESPESSGFHGSMGFPSSSPSHPVEIGSHKVLSHVSGNRMDANSKNAVLRSSRQMPHLFTGRSPMLSVPGSFDLPNERYRNLSHRRSESSSSNAEKKLYELDVDRILRGEDSRTTLMIKNIPNKYTSKMLLAAIDEYCKGTYDFLYLPIDFKNKCNVGYAFINLTEPENIVPFYKAFNGKKWEKFNSEKVASLAYGRIQGKSALIAHFQNSSLMNEDKRCRPILFQTAGPNAGDQEPFPMGSNIRSRPGKPRTSSIENYTPNFSSDNREEFPNGTDSM</sequence>
<dbReference type="PROSITE" id="PS50102">
    <property type="entry name" value="RRM"/>
    <property type="match status" value="2"/>
</dbReference>
<dbReference type="EMBL" id="KB870810">
    <property type="protein sequence ID" value="EOA19922.1"/>
    <property type="molecule type" value="Genomic_DNA"/>
</dbReference>
<evidence type="ECO:0000256" key="2">
    <source>
        <dbReference type="ARBA" id="ARBA00022884"/>
    </source>
</evidence>
<organism evidence="7 8">
    <name type="scientific">Capsella rubella</name>
    <dbReference type="NCBI Taxonomy" id="81985"/>
    <lineage>
        <taxon>Eukaryota</taxon>
        <taxon>Viridiplantae</taxon>
        <taxon>Streptophyta</taxon>
        <taxon>Embryophyta</taxon>
        <taxon>Tracheophyta</taxon>
        <taxon>Spermatophyta</taxon>
        <taxon>Magnoliopsida</taxon>
        <taxon>eudicotyledons</taxon>
        <taxon>Gunneridae</taxon>
        <taxon>Pentapetalae</taxon>
        <taxon>rosids</taxon>
        <taxon>malvids</taxon>
        <taxon>Brassicales</taxon>
        <taxon>Brassicaceae</taxon>
        <taxon>Camelineae</taxon>
        <taxon>Capsella</taxon>
    </lineage>
</organism>
<dbReference type="Pfam" id="PF04059">
    <property type="entry name" value="RRM_2"/>
    <property type="match status" value="1"/>
</dbReference>
<dbReference type="STRING" id="81985.R0FCU3"/>
<dbReference type="FunFam" id="3.30.70.330:FF:000101">
    <property type="entry name" value="Protein MEI2-like 1"/>
    <property type="match status" value="1"/>
</dbReference>
<keyword evidence="3" id="KW-0469">Meiosis</keyword>
<keyword evidence="8" id="KW-1185">Reference proteome</keyword>
<evidence type="ECO:0000256" key="1">
    <source>
        <dbReference type="ARBA" id="ARBA00022737"/>
    </source>
</evidence>
<evidence type="ECO:0000313" key="7">
    <source>
        <dbReference type="EMBL" id="EOA19922.1"/>
    </source>
</evidence>
<gene>
    <name evidence="7" type="ORF">CARUB_v10000172mg</name>
</gene>
<dbReference type="InterPro" id="IPR007201">
    <property type="entry name" value="Mei2-like_Rrm_C"/>
</dbReference>
<dbReference type="CDD" id="cd12531">
    <property type="entry name" value="RRM3_MEI2_like"/>
    <property type="match status" value="1"/>
</dbReference>
<feature type="region of interest" description="Disordered" evidence="5">
    <location>
        <begin position="33"/>
        <end position="56"/>
    </location>
</feature>
<dbReference type="Pfam" id="PF00076">
    <property type="entry name" value="RRM_1"/>
    <property type="match status" value="2"/>
</dbReference>
<dbReference type="InterPro" id="IPR035979">
    <property type="entry name" value="RBD_domain_sf"/>
</dbReference>
<dbReference type="CDD" id="cd12524">
    <property type="entry name" value="RRM1_MEI2_like"/>
    <property type="match status" value="1"/>
</dbReference>
<keyword evidence="1" id="KW-0677">Repeat</keyword>
<keyword evidence="2 4" id="KW-0694">RNA-binding</keyword>
<proteinExistence type="predicted"/>
<evidence type="ECO:0000313" key="8">
    <source>
        <dbReference type="Proteomes" id="UP000029121"/>
    </source>
</evidence>
<evidence type="ECO:0000256" key="5">
    <source>
        <dbReference type="SAM" id="MobiDB-lite"/>
    </source>
</evidence>
<dbReference type="OrthoDB" id="417481at2759"/>
<dbReference type="SUPFAM" id="SSF54928">
    <property type="entry name" value="RNA-binding domain, RBD"/>
    <property type="match status" value="2"/>
</dbReference>
<feature type="compositionally biased region" description="Polar residues" evidence="5">
    <location>
        <begin position="877"/>
        <end position="890"/>
    </location>
</feature>
<dbReference type="Proteomes" id="UP000029121">
    <property type="component" value="Unassembled WGS sequence"/>
</dbReference>
<dbReference type="GO" id="GO:0051321">
    <property type="term" value="P:meiotic cell cycle"/>
    <property type="evidence" value="ECO:0007669"/>
    <property type="project" value="UniProtKB-KW"/>
</dbReference>
<evidence type="ECO:0000256" key="4">
    <source>
        <dbReference type="PROSITE-ProRule" id="PRU00176"/>
    </source>
</evidence>
<feature type="domain" description="RRM" evidence="6">
    <location>
        <begin position="211"/>
        <end position="284"/>
    </location>
</feature>
<feature type="domain" description="RRM" evidence="6">
    <location>
        <begin position="296"/>
        <end position="369"/>
    </location>
</feature>
<reference evidence="8" key="1">
    <citation type="journal article" date="2013" name="Nat. Genet.">
        <title>The Capsella rubella genome and the genomic consequences of rapid mating system evolution.</title>
        <authorList>
            <person name="Slotte T."/>
            <person name="Hazzouri K.M."/>
            <person name="Agren J.A."/>
            <person name="Koenig D."/>
            <person name="Maumus F."/>
            <person name="Guo Y.L."/>
            <person name="Steige K."/>
            <person name="Platts A.E."/>
            <person name="Escobar J.S."/>
            <person name="Newman L.K."/>
            <person name="Wang W."/>
            <person name="Mandakova T."/>
            <person name="Vello E."/>
            <person name="Smith L.M."/>
            <person name="Henz S.R."/>
            <person name="Steffen J."/>
            <person name="Takuno S."/>
            <person name="Brandvain Y."/>
            <person name="Coop G."/>
            <person name="Andolfatto P."/>
            <person name="Hu T.T."/>
            <person name="Blanchette M."/>
            <person name="Clark R.M."/>
            <person name="Quesneville H."/>
            <person name="Nordborg M."/>
            <person name="Gaut B.S."/>
            <person name="Lysak M.A."/>
            <person name="Jenkins J."/>
            <person name="Grimwood J."/>
            <person name="Chapman J."/>
            <person name="Prochnik S."/>
            <person name="Shu S."/>
            <person name="Rokhsar D."/>
            <person name="Schmutz J."/>
            <person name="Weigel D."/>
            <person name="Wright S.I."/>
        </authorList>
    </citation>
    <scope>NUCLEOTIDE SEQUENCE [LARGE SCALE GENOMIC DNA]</scope>
    <source>
        <strain evidence="8">cv. Monte Gargano</strain>
    </source>
</reference>
<dbReference type="CDD" id="cd12276">
    <property type="entry name" value="RRM2_MEI2_EAR1_like"/>
    <property type="match status" value="1"/>
</dbReference>